<dbReference type="Proteomes" id="UP000612746">
    <property type="component" value="Unassembled WGS sequence"/>
</dbReference>
<evidence type="ECO:0000313" key="3">
    <source>
        <dbReference type="EMBL" id="KAG2186896.1"/>
    </source>
</evidence>
<feature type="region of interest" description="Disordered" evidence="1">
    <location>
        <begin position="286"/>
        <end position="306"/>
    </location>
</feature>
<evidence type="ECO:0000256" key="1">
    <source>
        <dbReference type="SAM" id="MobiDB-lite"/>
    </source>
</evidence>
<feature type="region of interest" description="Disordered" evidence="1">
    <location>
        <begin position="408"/>
        <end position="548"/>
    </location>
</feature>
<gene>
    <name evidence="3" type="ORF">INT44_003123</name>
</gene>
<feature type="compositionally biased region" description="Acidic residues" evidence="1">
    <location>
        <begin position="728"/>
        <end position="742"/>
    </location>
</feature>
<accession>A0A8H7Q6W4</accession>
<protein>
    <recommendedName>
        <fullName evidence="2">DNA replication checkpoint mediator MRC1 domain-containing protein</fullName>
    </recommendedName>
</protein>
<feature type="compositionally biased region" description="Basic and acidic residues" evidence="1">
    <location>
        <begin position="417"/>
        <end position="440"/>
    </location>
</feature>
<feature type="compositionally biased region" description="Polar residues" evidence="1">
    <location>
        <begin position="800"/>
        <end position="811"/>
    </location>
</feature>
<dbReference type="OrthoDB" id="2130597at2759"/>
<feature type="region of interest" description="Disordered" evidence="1">
    <location>
        <begin position="800"/>
        <end position="819"/>
    </location>
</feature>
<feature type="region of interest" description="Disordered" evidence="1">
    <location>
        <begin position="699"/>
        <end position="760"/>
    </location>
</feature>
<feature type="compositionally biased region" description="Low complexity" evidence="1">
    <location>
        <begin position="1"/>
        <end position="13"/>
    </location>
</feature>
<feature type="compositionally biased region" description="Polar residues" evidence="1">
    <location>
        <begin position="46"/>
        <end position="55"/>
    </location>
</feature>
<dbReference type="EMBL" id="JAEPRA010000004">
    <property type="protein sequence ID" value="KAG2186896.1"/>
    <property type="molecule type" value="Genomic_DNA"/>
</dbReference>
<feature type="compositionally biased region" description="Acidic residues" evidence="1">
    <location>
        <begin position="183"/>
        <end position="194"/>
    </location>
</feature>
<feature type="domain" description="DNA replication checkpoint mediator MRC1" evidence="2">
    <location>
        <begin position="560"/>
        <end position="699"/>
    </location>
</feature>
<comment type="caution">
    <text evidence="3">The sequence shown here is derived from an EMBL/GenBank/DDBJ whole genome shotgun (WGS) entry which is preliminary data.</text>
</comment>
<dbReference type="Pfam" id="PF09444">
    <property type="entry name" value="MRC1"/>
    <property type="match status" value="1"/>
</dbReference>
<feature type="compositionally biased region" description="Basic residues" evidence="1">
    <location>
        <begin position="212"/>
        <end position="221"/>
    </location>
</feature>
<feature type="compositionally biased region" description="Acidic residues" evidence="1">
    <location>
        <begin position="456"/>
        <end position="477"/>
    </location>
</feature>
<dbReference type="InterPro" id="IPR018564">
    <property type="entry name" value="Repl_chkpnt_MRC1_dom"/>
</dbReference>
<feature type="compositionally biased region" description="Acidic residues" evidence="1">
    <location>
        <begin position="74"/>
        <end position="84"/>
    </location>
</feature>
<feature type="region of interest" description="Disordered" evidence="1">
    <location>
        <begin position="318"/>
        <end position="381"/>
    </location>
</feature>
<organism evidence="3 4">
    <name type="scientific">Umbelopsis vinacea</name>
    <dbReference type="NCBI Taxonomy" id="44442"/>
    <lineage>
        <taxon>Eukaryota</taxon>
        <taxon>Fungi</taxon>
        <taxon>Fungi incertae sedis</taxon>
        <taxon>Mucoromycota</taxon>
        <taxon>Mucoromycotina</taxon>
        <taxon>Umbelopsidomycetes</taxon>
        <taxon>Umbelopsidales</taxon>
        <taxon>Umbelopsidaceae</taxon>
        <taxon>Umbelopsis</taxon>
    </lineage>
</organism>
<feature type="compositionally biased region" description="Basic residues" evidence="1">
    <location>
        <begin position="360"/>
        <end position="371"/>
    </location>
</feature>
<name>A0A8H7Q6W4_9FUNG</name>
<evidence type="ECO:0000313" key="4">
    <source>
        <dbReference type="Proteomes" id="UP000612746"/>
    </source>
</evidence>
<feature type="compositionally biased region" description="Polar residues" evidence="1">
    <location>
        <begin position="338"/>
        <end position="348"/>
    </location>
</feature>
<keyword evidence="4" id="KW-1185">Reference proteome</keyword>
<sequence length="902" mass="99928">MEASSSAEIASNSDAKKTSPTRATEDRLSDLSSNESDLSDDDQLDTTASQMLEGLNVNSKIKNLLKYTNIDTSSSEDDDDEEEATGSGKVTAAKPSSIPLFLPKKPRVPTSSIINRMEKRTDWSKPSKPQEDKLSEQPATATAQDVATLSVSSLPRTPQREVSPPKRNRANQEQFKKILNDMLAEESSSDESDDERLYTRQNRVREELTPQKKQRTPKKSPKPIEKLKKSITPSKGADDTPKAAKIISTKAKMELHKESERLYRSADMRLHVNSQPKRTMASFLEKMQSAKKSASEQKLESAKPSAIPNFDSAIEEAAKQSNVQSDSDSDLEIIGSADQPTTLSSAVATYSPVRIQVSPKKTRRTPVKKGANHPAPAMTHKDLNATLKQAISAEMLKRRKDMEVRLKEKGLYTSAEELARKHLDREKEAQSIHEEVERMQAKTLEPISKNYADQSGGDDSDADDSYGSEKEDWEEDSGSDKDQFADSEDDEIEIDQTNVPASPAPARKHRKFAIISDDESDEDVTPRDTVSSSPIQSVKIHNVQKPSISRQPIRPRAGFKKNDFVENEAEEEEDEYMGLGGMDGEDEGPDEYVEDDVVVHANDEELDEAQLRQAYNNQVADSDQNMIQRLIKDVVSGGLRRRRGAMNDGYELDYYDTFDDMDDNLVALRRAAAAKRRKLLNGNILQAIAENPQTAAFAKASKVDIDEDEKPSFSDGEEEESQPIPVDDGQDDDNDDESDDENQVSTFSETLAAMKQSTINEEVETVMEEVAIFTEEPISNDVEEDTWSSVMVSHRKVTKKQFTSPLQTNRVRASPLFRSPGKLQKFKTLLQEAGGSIGGSSETGSHGGFSAPSRAKEDRSASVSSQRSNSSSTSASQESYTTLSRKNSRLLDILSSQESSIA</sequence>
<feature type="region of interest" description="Disordered" evidence="1">
    <location>
        <begin position="1"/>
        <end position="55"/>
    </location>
</feature>
<feature type="region of interest" description="Disordered" evidence="1">
    <location>
        <begin position="70"/>
        <end position="252"/>
    </location>
</feature>
<feature type="compositionally biased region" description="Low complexity" evidence="1">
    <location>
        <begin position="861"/>
        <end position="879"/>
    </location>
</feature>
<feature type="compositionally biased region" description="Acidic residues" evidence="1">
    <location>
        <begin position="485"/>
        <end position="494"/>
    </location>
</feature>
<proteinExistence type="predicted"/>
<feature type="compositionally biased region" description="Basic and acidic residues" evidence="1">
    <location>
        <begin position="195"/>
        <end position="210"/>
    </location>
</feature>
<feature type="region of interest" description="Disordered" evidence="1">
    <location>
        <begin position="828"/>
        <end position="888"/>
    </location>
</feature>
<dbReference type="AlphaFoldDB" id="A0A8H7Q6W4"/>
<evidence type="ECO:0000259" key="2">
    <source>
        <dbReference type="Pfam" id="PF09444"/>
    </source>
</evidence>
<feature type="compositionally biased region" description="Basic and acidic residues" evidence="1">
    <location>
        <begin position="116"/>
        <end position="135"/>
    </location>
</feature>
<feature type="compositionally biased region" description="Polar residues" evidence="1">
    <location>
        <begin position="137"/>
        <end position="156"/>
    </location>
</feature>
<reference evidence="3" key="1">
    <citation type="submission" date="2020-12" db="EMBL/GenBank/DDBJ databases">
        <title>Metabolic potential, ecology and presence of endohyphal bacteria is reflected in genomic diversity of Mucoromycotina.</title>
        <authorList>
            <person name="Muszewska A."/>
            <person name="Okrasinska A."/>
            <person name="Steczkiewicz K."/>
            <person name="Drgas O."/>
            <person name="Orlowska M."/>
            <person name="Perlinska-Lenart U."/>
            <person name="Aleksandrzak-Piekarczyk T."/>
            <person name="Szatraj K."/>
            <person name="Zielenkiewicz U."/>
            <person name="Pilsyk S."/>
            <person name="Malc E."/>
            <person name="Mieczkowski P."/>
            <person name="Kruszewska J.S."/>
            <person name="Biernat P."/>
            <person name="Pawlowska J."/>
        </authorList>
    </citation>
    <scope>NUCLEOTIDE SEQUENCE</scope>
    <source>
        <strain evidence="3">WA0000051536</strain>
    </source>
</reference>
<feature type="compositionally biased region" description="Low complexity" evidence="1">
    <location>
        <begin position="839"/>
        <end position="850"/>
    </location>
</feature>
<feature type="compositionally biased region" description="Acidic residues" evidence="1">
    <location>
        <begin position="705"/>
        <end position="721"/>
    </location>
</feature>